<protein>
    <submittedName>
        <fullName evidence="9">F0F1 ATP synthase subunit epsilon</fullName>
    </submittedName>
</protein>
<evidence type="ECO:0000256" key="3">
    <source>
        <dbReference type="ARBA" id="ARBA00005712"/>
    </source>
</evidence>
<evidence type="ECO:0000313" key="9">
    <source>
        <dbReference type="EMBL" id="NGZ89214.1"/>
    </source>
</evidence>
<evidence type="ECO:0000256" key="4">
    <source>
        <dbReference type="ARBA" id="ARBA00022448"/>
    </source>
</evidence>
<dbReference type="CDD" id="cd12152">
    <property type="entry name" value="F1-ATPase_delta"/>
    <property type="match status" value="1"/>
</dbReference>
<keyword evidence="4" id="KW-0813">Transport</keyword>
<evidence type="ECO:0000256" key="5">
    <source>
        <dbReference type="ARBA" id="ARBA00023065"/>
    </source>
</evidence>
<dbReference type="RefSeq" id="WP_166399481.1">
    <property type="nucleotide sequence ID" value="NZ_JAANAS010000033.1"/>
</dbReference>
<dbReference type="InterPro" id="IPR020546">
    <property type="entry name" value="ATP_synth_F1_dsu/esu_N"/>
</dbReference>
<keyword evidence="7" id="KW-0139">CF(1)</keyword>
<sequence>MHLEIVTPEQVLFSNEIDVVNVPGINGEFQILNNHAAVVSVLQKGYIKLDQNTQLKDGVKDKFQKINDKLCFPVDGGVIELKDNKVIILVD</sequence>
<evidence type="ECO:0000256" key="1">
    <source>
        <dbReference type="ARBA" id="ARBA00003543"/>
    </source>
</evidence>
<dbReference type="GO" id="GO:0046933">
    <property type="term" value="F:proton-transporting ATP synthase activity, rotational mechanism"/>
    <property type="evidence" value="ECO:0007669"/>
    <property type="project" value="InterPro"/>
</dbReference>
<comment type="subcellular location">
    <subcellularLocation>
        <location evidence="2">Endomembrane system</location>
        <topology evidence="2">Peripheral membrane protein</topology>
    </subcellularLocation>
</comment>
<keyword evidence="10" id="KW-1185">Reference proteome</keyword>
<comment type="function">
    <text evidence="1">Produces ATP from ADP in the presence of a proton gradient across the membrane.</text>
</comment>
<evidence type="ECO:0000256" key="2">
    <source>
        <dbReference type="ARBA" id="ARBA00004184"/>
    </source>
</evidence>
<reference evidence="9" key="1">
    <citation type="submission" date="2020-03" db="EMBL/GenBank/DDBJ databases">
        <title>Psychroflexus Maritimus sp. nov., isolate from marine sediment.</title>
        <authorList>
            <person name="Zhong Y.-L."/>
        </authorList>
    </citation>
    <scope>NUCLEOTIDE SEQUENCE</scope>
    <source>
        <strain evidence="9">C1</strain>
    </source>
</reference>
<dbReference type="Proteomes" id="UP000643701">
    <property type="component" value="Unassembled WGS sequence"/>
</dbReference>
<dbReference type="EMBL" id="JAANAS010000033">
    <property type="protein sequence ID" value="NGZ89214.1"/>
    <property type="molecule type" value="Genomic_DNA"/>
</dbReference>
<evidence type="ECO:0000259" key="8">
    <source>
        <dbReference type="Pfam" id="PF02823"/>
    </source>
</evidence>
<comment type="caution">
    <text evidence="9">The sequence shown here is derived from an EMBL/GenBank/DDBJ whole genome shotgun (WGS) entry which is preliminary data.</text>
</comment>
<dbReference type="InterPro" id="IPR036771">
    <property type="entry name" value="ATPsynth_dsu/esu_N"/>
</dbReference>
<dbReference type="InterPro" id="IPR001469">
    <property type="entry name" value="ATP_synth_F1_dsu/esu"/>
</dbReference>
<evidence type="ECO:0000256" key="6">
    <source>
        <dbReference type="ARBA" id="ARBA00023136"/>
    </source>
</evidence>
<dbReference type="AlphaFoldDB" id="A0A967ABH8"/>
<dbReference type="GO" id="GO:0045259">
    <property type="term" value="C:proton-transporting ATP synthase complex"/>
    <property type="evidence" value="ECO:0007669"/>
    <property type="project" value="UniProtKB-KW"/>
</dbReference>
<name>A0A967ABH8_9FLAO</name>
<organism evidence="9 10">
    <name type="scientific">Psychroflexus maritimus</name>
    <dbReference type="NCBI Taxonomy" id="2714865"/>
    <lineage>
        <taxon>Bacteria</taxon>
        <taxon>Pseudomonadati</taxon>
        <taxon>Bacteroidota</taxon>
        <taxon>Flavobacteriia</taxon>
        <taxon>Flavobacteriales</taxon>
        <taxon>Flavobacteriaceae</taxon>
        <taxon>Psychroflexus</taxon>
    </lineage>
</organism>
<evidence type="ECO:0000313" key="10">
    <source>
        <dbReference type="Proteomes" id="UP000643701"/>
    </source>
</evidence>
<keyword evidence="5" id="KW-0406">Ion transport</keyword>
<evidence type="ECO:0000256" key="7">
    <source>
        <dbReference type="ARBA" id="ARBA00023196"/>
    </source>
</evidence>
<dbReference type="GO" id="GO:0012505">
    <property type="term" value="C:endomembrane system"/>
    <property type="evidence" value="ECO:0007669"/>
    <property type="project" value="UniProtKB-SubCell"/>
</dbReference>
<keyword evidence="7" id="KW-0066">ATP synthesis</keyword>
<gene>
    <name evidence="9" type="ORF">G7034_03000</name>
</gene>
<keyword evidence="6" id="KW-0472">Membrane</keyword>
<dbReference type="Gene3D" id="2.60.15.10">
    <property type="entry name" value="F0F1 ATP synthase delta/epsilon subunit, N-terminal"/>
    <property type="match status" value="1"/>
</dbReference>
<accession>A0A967ABH8</accession>
<dbReference type="SUPFAM" id="SSF51344">
    <property type="entry name" value="Epsilon subunit of F1F0-ATP synthase N-terminal domain"/>
    <property type="match status" value="1"/>
</dbReference>
<comment type="similarity">
    <text evidence="3">Belongs to the ATPase epsilon chain family.</text>
</comment>
<dbReference type="Pfam" id="PF02823">
    <property type="entry name" value="ATP-synt_DE_N"/>
    <property type="match status" value="1"/>
</dbReference>
<proteinExistence type="inferred from homology"/>
<feature type="domain" description="ATP synthase F1 complex delta/epsilon subunit N-terminal" evidence="8">
    <location>
        <begin position="1"/>
        <end position="91"/>
    </location>
</feature>